<comment type="caution">
    <text evidence="1">The sequence shown here is derived from an EMBL/GenBank/DDBJ whole genome shotgun (WGS) entry which is preliminary data.</text>
</comment>
<sequence length="81" mass="9026">MRSECRIVSRLHPAIPAMYPQPASSRLALTRARVHQDAVGNQQARECCCSHGAHGKPELAEWISIDAVIENKRAALSHDRR</sequence>
<dbReference type="AlphaFoldDB" id="A0A8K0SEQ1"/>
<protein>
    <submittedName>
        <fullName evidence="1">Uncharacterized protein</fullName>
    </submittedName>
</protein>
<keyword evidence="2" id="KW-1185">Reference proteome</keyword>
<evidence type="ECO:0000313" key="2">
    <source>
        <dbReference type="Proteomes" id="UP000813444"/>
    </source>
</evidence>
<dbReference type="Proteomes" id="UP000813444">
    <property type="component" value="Unassembled WGS sequence"/>
</dbReference>
<evidence type="ECO:0000313" key="1">
    <source>
        <dbReference type="EMBL" id="KAH7304225.1"/>
    </source>
</evidence>
<proteinExistence type="predicted"/>
<name>A0A8K0SEQ1_9HYPO</name>
<dbReference type="EMBL" id="JAGPNK010000024">
    <property type="protein sequence ID" value="KAH7304225.1"/>
    <property type="molecule type" value="Genomic_DNA"/>
</dbReference>
<accession>A0A8K0SEQ1</accession>
<organism evidence="1 2">
    <name type="scientific">Stachybotrys elegans</name>
    <dbReference type="NCBI Taxonomy" id="80388"/>
    <lineage>
        <taxon>Eukaryota</taxon>
        <taxon>Fungi</taxon>
        <taxon>Dikarya</taxon>
        <taxon>Ascomycota</taxon>
        <taxon>Pezizomycotina</taxon>
        <taxon>Sordariomycetes</taxon>
        <taxon>Hypocreomycetidae</taxon>
        <taxon>Hypocreales</taxon>
        <taxon>Stachybotryaceae</taxon>
        <taxon>Stachybotrys</taxon>
    </lineage>
</organism>
<reference evidence="1" key="1">
    <citation type="journal article" date="2021" name="Nat. Commun.">
        <title>Genetic determinants of endophytism in the Arabidopsis root mycobiome.</title>
        <authorList>
            <person name="Mesny F."/>
            <person name="Miyauchi S."/>
            <person name="Thiergart T."/>
            <person name="Pickel B."/>
            <person name="Atanasova L."/>
            <person name="Karlsson M."/>
            <person name="Huettel B."/>
            <person name="Barry K.W."/>
            <person name="Haridas S."/>
            <person name="Chen C."/>
            <person name="Bauer D."/>
            <person name="Andreopoulos W."/>
            <person name="Pangilinan J."/>
            <person name="LaButti K."/>
            <person name="Riley R."/>
            <person name="Lipzen A."/>
            <person name="Clum A."/>
            <person name="Drula E."/>
            <person name="Henrissat B."/>
            <person name="Kohler A."/>
            <person name="Grigoriev I.V."/>
            <person name="Martin F.M."/>
            <person name="Hacquard S."/>
        </authorList>
    </citation>
    <scope>NUCLEOTIDE SEQUENCE</scope>
    <source>
        <strain evidence="1">MPI-CAGE-CH-0235</strain>
    </source>
</reference>
<gene>
    <name evidence="1" type="ORF">B0I35DRAFT_445354</name>
</gene>